<feature type="region of interest" description="Disordered" evidence="1">
    <location>
        <begin position="1"/>
        <end position="65"/>
    </location>
</feature>
<dbReference type="EMBL" id="BQNB010015834">
    <property type="protein sequence ID" value="GJT44674.1"/>
    <property type="molecule type" value="Genomic_DNA"/>
</dbReference>
<comment type="caution">
    <text evidence="2">The sequence shown here is derived from an EMBL/GenBank/DDBJ whole genome shotgun (WGS) entry which is preliminary data.</text>
</comment>
<name>A0ABQ5E0P2_9ASTR</name>
<keyword evidence="3" id="KW-1185">Reference proteome</keyword>
<feature type="compositionally biased region" description="Basic and acidic residues" evidence="1">
    <location>
        <begin position="22"/>
        <end position="43"/>
    </location>
</feature>
<feature type="compositionally biased region" description="Acidic residues" evidence="1">
    <location>
        <begin position="44"/>
        <end position="55"/>
    </location>
</feature>
<protein>
    <submittedName>
        <fullName evidence="2">Uncharacterized protein</fullName>
    </submittedName>
</protein>
<evidence type="ECO:0000313" key="3">
    <source>
        <dbReference type="Proteomes" id="UP001151760"/>
    </source>
</evidence>
<sequence>MGSSSSSSSKSDDEIEDISSDDDNKAAEEKVADEQARDDKAMDEQDEKVQDEESIPEPQFINDNPDISLTDVLKETAKIEVHSMVEVPVTQENPVVQRPPLVDTSVKAMSRFNIPEAIDKSVKAHLLKNVLPKGAPDFGKIKQEKAVKQSMSMFSTTPFDEAFLEEYDQKDKLLKLMRKSNLKNNLLRRRDVDMTIIKILQQIHKRRKRRESKRILKTVHDVEMEAGESVEEDVVDAEDPSQEPTVDDAPKQTWFNEMVNSEKDPLTFNDVMGSVVDFTKFTKNCLKKDKITKVDLEGPAFKLLKGKHRNYIELEYNMEQCYLALTYQLDWVNPKGDRIPHDISKPLPLHGAPGRLTIPVDFFFNKDLEYLTTWNVEKKYATSLTKPKDARKGLKTSNLGWKAIRQSLTSQCHSWGYNDGMPKRAWTDKDHKLTASMLKKIEETLLTRRIMRSLECFVGGRKIEMDYRLLTQTK</sequence>
<organism evidence="2 3">
    <name type="scientific">Tanacetum coccineum</name>
    <dbReference type="NCBI Taxonomy" id="301880"/>
    <lineage>
        <taxon>Eukaryota</taxon>
        <taxon>Viridiplantae</taxon>
        <taxon>Streptophyta</taxon>
        <taxon>Embryophyta</taxon>
        <taxon>Tracheophyta</taxon>
        <taxon>Spermatophyta</taxon>
        <taxon>Magnoliopsida</taxon>
        <taxon>eudicotyledons</taxon>
        <taxon>Gunneridae</taxon>
        <taxon>Pentapetalae</taxon>
        <taxon>asterids</taxon>
        <taxon>campanulids</taxon>
        <taxon>Asterales</taxon>
        <taxon>Asteraceae</taxon>
        <taxon>Asteroideae</taxon>
        <taxon>Anthemideae</taxon>
        <taxon>Anthemidinae</taxon>
        <taxon>Tanacetum</taxon>
    </lineage>
</organism>
<evidence type="ECO:0000313" key="2">
    <source>
        <dbReference type="EMBL" id="GJT44674.1"/>
    </source>
</evidence>
<dbReference type="Proteomes" id="UP001151760">
    <property type="component" value="Unassembled WGS sequence"/>
</dbReference>
<evidence type="ECO:0000256" key="1">
    <source>
        <dbReference type="SAM" id="MobiDB-lite"/>
    </source>
</evidence>
<feature type="region of interest" description="Disordered" evidence="1">
    <location>
        <begin position="228"/>
        <end position="248"/>
    </location>
</feature>
<gene>
    <name evidence="2" type="ORF">Tco_0953389</name>
</gene>
<reference evidence="2" key="2">
    <citation type="submission" date="2022-01" db="EMBL/GenBank/DDBJ databases">
        <authorList>
            <person name="Yamashiro T."/>
            <person name="Shiraishi A."/>
            <person name="Satake H."/>
            <person name="Nakayama K."/>
        </authorList>
    </citation>
    <scope>NUCLEOTIDE SEQUENCE</scope>
</reference>
<proteinExistence type="predicted"/>
<accession>A0ABQ5E0P2</accession>
<feature type="compositionally biased region" description="Acidic residues" evidence="1">
    <location>
        <begin position="228"/>
        <end position="241"/>
    </location>
</feature>
<reference evidence="2" key="1">
    <citation type="journal article" date="2022" name="Int. J. Mol. Sci.">
        <title>Draft Genome of Tanacetum Coccineum: Genomic Comparison of Closely Related Tanacetum-Family Plants.</title>
        <authorList>
            <person name="Yamashiro T."/>
            <person name="Shiraishi A."/>
            <person name="Nakayama K."/>
            <person name="Satake H."/>
        </authorList>
    </citation>
    <scope>NUCLEOTIDE SEQUENCE</scope>
</reference>